<dbReference type="GO" id="GO:0005524">
    <property type="term" value="F:ATP binding"/>
    <property type="evidence" value="ECO:0007669"/>
    <property type="project" value="UniProtKB-KW"/>
</dbReference>
<dbReference type="PROSITE" id="PS50893">
    <property type="entry name" value="ABC_TRANSPORTER_2"/>
    <property type="match status" value="1"/>
</dbReference>
<dbReference type="SMART" id="SM00382">
    <property type="entry name" value="AAA"/>
    <property type="match status" value="1"/>
</dbReference>
<dbReference type="Proteomes" id="UP000618733">
    <property type="component" value="Unassembled WGS sequence"/>
</dbReference>
<feature type="domain" description="ABC transporter" evidence="5">
    <location>
        <begin position="5"/>
        <end position="235"/>
    </location>
</feature>
<proteinExistence type="inferred from homology"/>
<dbReference type="InterPro" id="IPR003593">
    <property type="entry name" value="AAA+_ATPase"/>
</dbReference>
<evidence type="ECO:0000256" key="1">
    <source>
        <dbReference type="ARBA" id="ARBA00005417"/>
    </source>
</evidence>
<reference evidence="6" key="1">
    <citation type="submission" date="2020-12" db="EMBL/GenBank/DDBJ databases">
        <title>Leucobacter sp. CAS2, isolated from Chromium sludge.</title>
        <authorList>
            <person name="Xu Z."/>
        </authorList>
    </citation>
    <scope>NUCLEOTIDE SEQUENCE</scope>
    <source>
        <strain evidence="6">CSA2</strain>
    </source>
</reference>
<keyword evidence="2" id="KW-0813">Transport</keyword>
<name>A0A934QFB8_9MICO</name>
<dbReference type="InterPro" id="IPR003439">
    <property type="entry name" value="ABC_transporter-like_ATP-bd"/>
</dbReference>
<keyword evidence="7" id="KW-1185">Reference proteome</keyword>
<dbReference type="InterPro" id="IPR027417">
    <property type="entry name" value="P-loop_NTPase"/>
</dbReference>
<evidence type="ECO:0000256" key="2">
    <source>
        <dbReference type="ARBA" id="ARBA00022448"/>
    </source>
</evidence>
<organism evidence="6 7">
    <name type="scientific">Leucobacter edaphi</name>
    <dbReference type="NCBI Taxonomy" id="2796472"/>
    <lineage>
        <taxon>Bacteria</taxon>
        <taxon>Bacillati</taxon>
        <taxon>Actinomycetota</taxon>
        <taxon>Actinomycetes</taxon>
        <taxon>Micrococcales</taxon>
        <taxon>Microbacteriaceae</taxon>
        <taxon>Leucobacter</taxon>
    </lineage>
</organism>
<dbReference type="Pfam" id="PF00005">
    <property type="entry name" value="ABC_tran"/>
    <property type="match status" value="1"/>
</dbReference>
<dbReference type="PANTHER" id="PTHR43335">
    <property type="entry name" value="ABC TRANSPORTER, ATP-BINDING PROTEIN"/>
    <property type="match status" value="1"/>
</dbReference>
<dbReference type="Gene3D" id="3.40.50.300">
    <property type="entry name" value="P-loop containing nucleotide triphosphate hydrolases"/>
    <property type="match status" value="1"/>
</dbReference>
<dbReference type="EMBL" id="JAEHOI010000011">
    <property type="protein sequence ID" value="MBK0422517.1"/>
    <property type="molecule type" value="Genomic_DNA"/>
</dbReference>
<evidence type="ECO:0000256" key="4">
    <source>
        <dbReference type="ARBA" id="ARBA00022840"/>
    </source>
</evidence>
<protein>
    <submittedName>
        <fullName evidence="6">ABC transporter ATP-binding protein</fullName>
    </submittedName>
</protein>
<dbReference type="SUPFAM" id="SSF52540">
    <property type="entry name" value="P-loop containing nucleoside triphosphate hydrolases"/>
    <property type="match status" value="1"/>
</dbReference>
<keyword evidence="3" id="KW-0547">Nucleotide-binding</keyword>
<evidence type="ECO:0000259" key="5">
    <source>
        <dbReference type="PROSITE" id="PS50893"/>
    </source>
</evidence>
<dbReference type="PANTHER" id="PTHR43335:SF11">
    <property type="entry name" value="ABC TRANSPORTER RELATED"/>
    <property type="match status" value="1"/>
</dbReference>
<evidence type="ECO:0000313" key="6">
    <source>
        <dbReference type="EMBL" id="MBK0422517.1"/>
    </source>
</evidence>
<keyword evidence="4 6" id="KW-0067">ATP-binding</keyword>
<dbReference type="RefSeq" id="WP_200132720.1">
    <property type="nucleotide sequence ID" value="NZ_JAEHOI010000011.1"/>
</dbReference>
<sequence length="309" mass="32324">MTAAIEARNVARSFGTKAVVIDASLSVAPGSITALVGPNGSGKTTLMLMLATLLRPDSGEIRIAGHDPLRATAAARAQLGWMPDTLGSWGTLTVRETLFAVCRMYGLTADTANTRTQELLAIADLGQLAGQRTNTLSRGQKQRLSLARAYAHQPSVLLLDEPASGLDPEARLAQRASLSRLAERGVAVLVTSHVLDELEQLATDVVLMRDGRTVSAELAAQAAETTRWRVRATDPEALLAALASAGVAAERRGGISGDHVVVLVAGEAGAASLLRNLITTGIDVIEYAPLSGTLERAFMGSVRAEEDGA</sequence>
<dbReference type="GO" id="GO:0016887">
    <property type="term" value="F:ATP hydrolysis activity"/>
    <property type="evidence" value="ECO:0007669"/>
    <property type="project" value="InterPro"/>
</dbReference>
<accession>A0A934QFB8</accession>
<dbReference type="AlphaFoldDB" id="A0A934QFB8"/>
<evidence type="ECO:0000313" key="7">
    <source>
        <dbReference type="Proteomes" id="UP000618733"/>
    </source>
</evidence>
<evidence type="ECO:0000256" key="3">
    <source>
        <dbReference type="ARBA" id="ARBA00022741"/>
    </source>
</evidence>
<comment type="similarity">
    <text evidence="1">Belongs to the ABC transporter superfamily.</text>
</comment>
<dbReference type="CDD" id="cd03230">
    <property type="entry name" value="ABC_DR_subfamily_A"/>
    <property type="match status" value="1"/>
</dbReference>
<comment type="caution">
    <text evidence="6">The sequence shown here is derived from an EMBL/GenBank/DDBJ whole genome shotgun (WGS) entry which is preliminary data.</text>
</comment>
<gene>
    <name evidence="6" type="ORF">JD292_10585</name>
</gene>